<accession>Q7M9Q1</accession>
<dbReference type="HOGENOM" id="CLU_069356_27_1_7"/>
<keyword evidence="2 4" id="KW-0238">DNA-binding</keyword>
<dbReference type="Pfam" id="PF14246">
    <property type="entry name" value="TetR_C_7"/>
    <property type="match status" value="1"/>
</dbReference>
<evidence type="ECO:0000256" key="2">
    <source>
        <dbReference type="ARBA" id="ARBA00023125"/>
    </source>
</evidence>
<feature type="domain" description="HTH tetR-type" evidence="5">
    <location>
        <begin position="11"/>
        <end position="71"/>
    </location>
</feature>
<keyword evidence="3" id="KW-0804">Transcription</keyword>
<dbReference type="eggNOG" id="COG1309">
    <property type="taxonomic scope" value="Bacteria"/>
</dbReference>
<evidence type="ECO:0000313" key="6">
    <source>
        <dbReference type="EMBL" id="CAE09883.1"/>
    </source>
</evidence>
<dbReference type="EMBL" id="BX571659">
    <property type="protein sequence ID" value="CAE09883.1"/>
    <property type="molecule type" value="Genomic_DNA"/>
</dbReference>
<dbReference type="SUPFAM" id="SSF46689">
    <property type="entry name" value="Homeodomain-like"/>
    <property type="match status" value="1"/>
</dbReference>
<dbReference type="InterPro" id="IPR001647">
    <property type="entry name" value="HTH_TetR"/>
</dbReference>
<dbReference type="InterPro" id="IPR050109">
    <property type="entry name" value="HTH-type_TetR-like_transc_reg"/>
</dbReference>
<dbReference type="InterPro" id="IPR039536">
    <property type="entry name" value="TetR_C_Proteobacteria"/>
</dbReference>
<proteinExistence type="predicted"/>
<dbReference type="InterPro" id="IPR009057">
    <property type="entry name" value="Homeodomain-like_sf"/>
</dbReference>
<dbReference type="AlphaFoldDB" id="Q7M9Q1"/>
<dbReference type="STRING" id="273121.WS0767"/>
<evidence type="ECO:0000313" key="7">
    <source>
        <dbReference type="Proteomes" id="UP000000422"/>
    </source>
</evidence>
<evidence type="ECO:0000256" key="3">
    <source>
        <dbReference type="ARBA" id="ARBA00023163"/>
    </source>
</evidence>
<dbReference type="PROSITE" id="PS50977">
    <property type="entry name" value="HTH_TETR_2"/>
    <property type="match status" value="1"/>
</dbReference>
<dbReference type="Gene3D" id="1.10.10.60">
    <property type="entry name" value="Homeodomain-like"/>
    <property type="match status" value="1"/>
</dbReference>
<dbReference type="RefSeq" id="WP_011138680.1">
    <property type="nucleotide sequence ID" value="NC_005090.1"/>
</dbReference>
<evidence type="ECO:0000256" key="1">
    <source>
        <dbReference type="ARBA" id="ARBA00023015"/>
    </source>
</evidence>
<organism evidence="7">
    <name type="scientific">Wolinella succinogenes (strain ATCC 29543 / DSM 1740 / CCUG 13145 / JCM 31913 / LMG 7466 / NCTC 11488 / FDC 602W)</name>
    <name type="common">Vibrio succinogenes</name>
    <dbReference type="NCBI Taxonomy" id="273121"/>
    <lineage>
        <taxon>Bacteria</taxon>
        <taxon>Pseudomonadati</taxon>
        <taxon>Campylobacterota</taxon>
        <taxon>Epsilonproteobacteria</taxon>
        <taxon>Campylobacterales</taxon>
        <taxon>Helicobacteraceae</taxon>
        <taxon>Wolinella</taxon>
    </lineage>
</organism>
<gene>
    <name evidence="6" type="ordered locus">WS0767</name>
</gene>
<dbReference type="PANTHER" id="PTHR30055">
    <property type="entry name" value="HTH-TYPE TRANSCRIPTIONAL REGULATOR RUTR"/>
    <property type="match status" value="1"/>
</dbReference>
<sequence>MKKSELTPRAMARYDKILDAACEVFLEQGFEKASVNEIVKRAGGSLATLYKLFGNKENLFEAILERKSEAIFAELEEEAKASEEQDLESFLWRFGMKFFDMLAKCDSVAMVRILMAEGSRNEGKLGKIFYRHGPGKSEAILERFLRKEHIKGKIAIEDIALAAARFIFLVKEPFHFRSIALGHPMNLSLEERQRVVGEAIHIFLYGITKRSN</sequence>
<dbReference type="FunFam" id="1.10.10.60:FF:000141">
    <property type="entry name" value="TetR family transcriptional regulator"/>
    <property type="match status" value="1"/>
</dbReference>
<reference evidence="6 7" key="1">
    <citation type="journal article" date="2003" name="Proc. Natl. Acad. Sci. U.S.A.">
        <title>Complete genome sequence and analysis of Wolinella succinogenes.</title>
        <authorList>
            <person name="Baar C."/>
            <person name="Eppinger M."/>
            <person name="Raddatz G."/>
            <person name="Simon JM."/>
            <person name="Lanz C."/>
            <person name="Klimmek O."/>
            <person name="Nandakumar R."/>
            <person name="Gross R."/>
            <person name="Rosinus A."/>
            <person name="Keller H."/>
            <person name="Jagtap P."/>
            <person name="Linke B."/>
            <person name="Meyer F."/>
            <person name="Lederer H."/>
            <person name="Schuster S.C."/>
        </authorList>
    </citation>
    <scope>NUCLEOTIDE SEQUENCE [LARGE SCALE GENOMIC DNA]</scope>
    <source>
        <strain evidence="7">ATCC 29543 / DSM 1740 / CCUG 13145 / JCM 31913 / LMG 7466 / NCTC 11488 / FDC 602W</strain>
    </source>
</reference>
<dbReference type="GO" id="GO:0000976">
    <property type="term" value="F:transcription cis-regulatory region binding"/>
    <property type="evidence" value="ECO:0007669"/>
    <property type="project" value="TreeGrafter"/>
</dbReference>
<evidence type="ECO:0000259" key="5">
    <source>
        <dbReference type="PROSITE" id="PS50977"/>
    </source>
</evidence>
<dbReference type="GO" id="GO:0003700">
    <property type="term" value="F:DNA-binding transcription factor activity"/>
    <property type="evidence" value="ECO:0007669"/>
    <property type="project" value="TreeGrafter"/>
</dbReference>
<evidence type="ECO:0000256" key="4">
    <source>
        <dbReference type="PROSITE-ProRule" id="PRU00335"/>
    </source>
</evidence>
<feature type="DNA-binding region" description="H-T-H motif" evidence="4">
    <location>
        <begin position="34"/>
        <end position="53"/>
    </location>
</feature>
<dbReference type="PANTHER" id="PTHR30055:SF119">
    <property type="entry name" value="NALC"/>
    <property type="match status" value="1"/>
</dbReference>
<dbReference type="PRINTS" id="PR00455">
    <property type="entry name" value="HTHTETR"/>
</dbReference>
<dbReference type="Gene3D" id="1.10.357.10">
    <property type="entry name" value="Tetracycline Repressor, domain 2"/>
    <property type="match status" value="1"/>
</dbReference>
<name>Q7M9Q1_WOLSU</name>
<protein>
    <submittedName>
        <fullName evidence="6">Transcription Regulator Protein</fullName>
    </submittedName>
</protein>
<dbReference type="KEGG" id="wsu:WS0767"/>
<keyword evidence="1" id="KW-0805">Transcription regulation</keyword>
<keyword evidence="7" id="KW-1185">Reference proteome</keyword>
<dbReference type="Pfam" id="PF00440">
    <property type="entry name" value="TetR_N"/>
    <property type="match status" value="1"/>
</dbReference>
<dbReference type="Proteomes" id="UP000000422">
    <property type="component" value="Chromosome"/>
</dbReference>